<dbReference type="EMBL" id="CM000832">
    <property type="protein sequence ID" value="EET07409.1"/>
    <property type="molecule type" value="Genomic_DNA"/>
</dbReference>
<dbReference type="InterPro" id="IPR051329">
    <property type="entry name" value="NIR_SIR_4Fe-4S"/>
</dbReference>
<evidence type="ECO:0000256" key="7">
    <source>
        <dbReference type="ARBA" id="ARBA00023014"/>
    </source>
</evidence>
<feature type="domain" description="Nitrite/sulphite reductase 4Fe-4S" evidence="8">
    <location>
        <begin position="170"/>
        <end position="310"/>
    </location>
</feature>
<dbReference type="PANTHER" id="PTHR32439:SF0">
    <property type="entry name" value="FERREDOXIN--NITRITE REDUCTASE, CHLOROPLASTIC"/>
    <property type="match status" value="1"/>
</dbReference>
<dbReference type="InterPro" id="IPR045854">
    <property type="entry name" value="NO2/SO3_Rdtase_4Fe4S_sf"/>
</dbReference>
<dbReference type="HOGENOM" id="CLU_015667_1_0_4"/>
<keyword evidence="4" id="KW-0479">Metal-binding</keyword>
<evidence type="ECO:0000256" key="1">
    <source>
        <dbReference type="ARBA" id="ARBA00010429"/>
    </source>
</evidence>
<dbReference type="SUPFAM" id="SSF56014">
    <property type="entry name" value="Nitrite and sulphite reductase 4Fe-4S domain-like"/>
    <property type="match status" value="2"/>
</dbReference>
<dbReference type="GO" id="GO:0046872">
    <property type="term" value="F:metal ion binding"/>
    <property type="evidence" value="ECO:0007669"/>
    <property type="project" value="UniProtKB-KW"/>
</dbReference>
<accession>A0A0E1W4U9</accession>
<keyword evidence="7" id="KW-0411">Iron-sulfur</keyword>
<dbReference type="SUPFAM" id="SSF55124">
    <property type="entry name" value="Nitrite/Sulfite reductase N-terminal domain-like"/>
    <property type="match status" value="2"/>
</dbReference>
<dbReference type="GO" id="GO:0020037">
    <property type="term" value="F:heme binding"/>
    <property type="evidence" value="ECO:0007669"/>
    <property type="project" value="InterPro"/>
</dbReference>
<name>A0A0E1W4U9_BURPE</name>
<reference evidence="10" key="1">
    <citation type="submission" date="2009-05" db="EMBL/GenBank/DDBJ databases">
        <authorList>
            <person name="Harkins D.M."/>
            <person name="DeShazer D."/>
            <person name="Woods D.E."/>
            <person name="Brinkac L.M."/>
            <person name="Brown K.A."/>
            <person name="Hung G.C."/>
            <person name="Tuanyok A."/>
            <person name="Zhang B."/>
            <person name="Nierman W.C."/>
        </authorList>
    </citation>
    <scope>NUCLEOTIDE SEQUENCE [LARGE SCALE GENOMIC DNA]</scope>
    <source>
        <strain evidence="10">1710a</strain>
    </source>
</reference>
<keyword evidence="2" id="KW-0004">4Fe-4S</keyword>
<dbReference type="Pfam" id="PF03460">
    <property type="entry name" value="NIR_SIR_ferr"/>
    <property type="match status" value="1"/>
</dbReference>
<sequence length="633" mass="70295">MVILAPPMRRLATDTRDRARAAPPHCPAMYRYTEFDKAFVRNRAAQFRDQLERWRQGALSEDAFRPLRLQNGWYVQRHAPMLRVAVPYGELSSAQIRMLARIARDYDVPEPARYRAACDAQARLGTVRLPTRNAHFTTRTNVQFNWIPLEKAADVMDLLATVDMHGIQTSGNCIRNISCDERAGVAPDEIADPRPFAEVMRQWTTLHPEFAFLPRKFKIAITGAADDRAATDWHDVGLRLVRDAAGELGFRVSVGGGMGRTPMTATLVRAFVPWRHVMNYIEAIVRVYNRYGRRDNRYKARIKILVKAEGQRYIDDVDEEFRQIVEHDGGPHTIEQAEFDRVCASFVPPVPPPCAAGRHAKTDIDADMDAALARMRTLAGAQPAFARWLERNVAPHRDPARRIVTLSFKRRHQAPGDASPEQLDALAHLAERFSAGEARVTHAQNVVLPWVRAIDLHALWEAARDAGLASANVRLLTDMIACPGGDFCALANARSIPIADAIAERFDDLDELHDIGDVDLHVSGCINSCGHHHSGHIGILGVDKDGDEWYQVTLGGSDGTAANGPAQPGKVIGPSFSADEIVDVVDALVATYLRVRRTEAGRVERFIDAYRRVGPEPFKAAANAARHPETSVA</sequence>
<evidence type="ECO:0000256" key="5">
    <source>
        <dbReference type="ARBA" id="ARBA00023002"/>
    </source>
</evidence>
<dbReference type="PANTHER" id="PTHR32439">
    <property type="entry name" value="FERREDOXIN--NITRITE REDUCTASE, CHLOROPLASTIC"/>
    <property type="match status" value="1"/>
</dbReference>
<protein>
    <submittedName>
        <fullName evidence="10">Nitrite/sulfite reductase 4Fe-4S domain/ferredoxin-like domain protein</fullName>
    </submittedName>
</protein>
<organism evidence="10">
    <name type="scientific">Burkholderia pseudomallei 1710a</name>
    <dbReference type="NCBI Taxonomy" id="320371"/>
    <lineage>
        <taxon>Bacteria</taxon>
        <taxon>Pseudomonadati</taxon>
        <taxon>Pseudomonadota</taxon>
        <taxon>Betaproteobacteria</taxon>
        <taxon>Burkholderiales</taxon>
        <taxon>Burkholderiaceae</taxon>
        <taxon>Burkholderia</taxon>
        <taxon>pseudomallei group</taxon>
    </lineage>
</organism>
<dbReference type="Gene3D" id="3.90.480.10">
    <property type="entry name" value="Sulfite Reductase Hemoprotein,Domain 2"/>
    <property type="match status" value="1"/>
</dbReference>
<dbReference type="InterPro" id="IPR036136">
    <property type="entry name" value="Nit/Sulf_reduc_fer-like_dom_sf"/>
</dbReference>
<dbReference type="Gene3D" id="3.90.480.20">
    <property type="match status" value="1"/>
</dbReference>
<gene>
    <name evidence="10" type="ORF">BURPS1710A_1770</name>
</gene>
<evidence type="ECO:0000256" key="6">
    <source>
        <dbReference type="ARBA" id="ARBA00023004"/>
    </source>
</evidence>
<evidence type="ECO:0000259" key="8">
    <source>
        <dbReference type="Pfam" id="PF01077"/>
    </source>
</evidence>
<dbReference type="Proteomes" id="UP000001812">
    <property type="component" value="Chromosome I"/>
</dbReference>
<dbReference type="GO" id="GO:0051539">
    <property type="term" value="F:4 iron, 4 sulfur cluster binding"/>
    <property type="evidence" value="ECO:0007669"/>
    <property type="project" value="UniProtKB-KW"/>
</dbReference>
<proteinExistence type="inferred from homology"/>
<dbReference type="GO" id="GO:0016491">
    <property type="term" value="F:oxidoreductase activity"/>
    <property type="evidence" value="ECO:0007669"/>
    <property type="project" value="UniProtKB-KW"/>
</dbReference>
<feature type="domain" description="Nitrite/Sulfite reductase ferredoxin-like" evidence="9">
    <location>
        <begin position="416"/>
        <end position="464"/>
    </location>
</feature>
<keyword evidence="3" id="KW-0349">Heme</keyword>
<evidence type="ECO:0000259" key="9">
    <source>
        <dbReference type="Pfam" id="PF03460"/>
    </source>
</evidence>
<dbReference type="InterPro" id="IPR005117">
    <property type="entry name" value="NiRdtase/SiRdtase_haem-b_fer"/>
</dbReference>
<dbReference type="InterPro" id="IPR006067">
    <property type="entry name" value="NO2/SO3_Rdtase_4Fe4S_dom"/>
</dbReference>
<feature type="domain" description="Nitrite/sulphite reductase 4Fe-4S" evidence="8">
    <location>
        <begin position="518"/>
        <end position="622"/>
    </location>
</feature>
<comment type="similarity">
    <text evidence="1">Belongs to the nitrite and sulfite reductase 4Fe-4S domain family.</text>
</comment>
<dbReference type="Gene3D" id="3.30.413.10">
    <property type="entry name" value="Sulfite Reductase Hemoprotein, domain 1"/>
    <property type="match status" value="2"/>
</dbReference>
<evidence type="ECO:0000256" key="3">
    <source>
        <dbReference type="ARBA" id="ARBA00022617"/>
    </source>
</evidence>
<evidence type="ECO:0000256" key="4">
    <source>
        <dbReference type="ARBA" id="ARBA00022723"/>
    </source>
</evidence>
<evidence type="ECO:0000313" key="10">
    <source>
        <dbReference type="EMBL" id="EET07409.1"/>
    </source>
</evidence>
<keyword evidence="5" id="KW-0560">Oxidoreductase</keyword>
<dbReference type="Pfam" id="PF01077">
    <property type="entry name" value="NIR_SIR"/>
    <property type="match status" value="2"/>
</dbReference>
<keyword evidence="6" id="KW-0408">Iron</keyword>
<dbReference type="AlphaFoldDB" id="A0A0E1W4U9"/>
<evidence type="ECO:0000256" key="2">
    <source>
        <dbReference type="ARBA" id="ARBA00022485"/>
    </source>
</evidence>